<dbReference type="OrthoDB" id="9780884at2"/>
<evidence type="ECO:0000313" key="6">
    <source>
        <dbReference type="Proteomes" id="UP000050514"/>
    </source>
</evidence>
<dbReference type="Pfam" id="PF00149">
    <property type="entry name" value="Metallophos"/>
    <property type="match status" value="1"/>
</dbReference>
<dbReference type="InterPro" id="IPR004843">
    <property type="entry name" value="Calcineurin-like_PHP"/>
</dbReference>
<feature type="transmembrane region" description="Helical" evidence="3">
    <location>
        <begin position="99"/>
        <end position="123"/>
    </location>
</feature>
<gene>
    <name evidence="5" type="ORF">AC812_15140</name>
</gene>
<dbReference type="Gene3D" id="3.60.21.10">
    <property type="match status" value="1"/>
</dbReference>
<name>A0A0P6XD22_9CHLR</name>
<dbReference type="GO" id="GO:0008758">
    <property type="term" value="F:UDP-2,3-diacylglucosamine hydrolase activity"/>
    <property type="evidence" value="ECO:0007669"/>
    <property type="project" value="TreeGrafter"/>
</dbReference>
<dbReference type="GO" id="GO:0016020">
    <property type="term" value="C:membrane"/>
    <property type="evidence" value="ECO:0007669"/>
    <property type="project" value="GOC"/>
</dbReference>
<evidence type="ECO:0000256" key="2">
    <source>
        <dbReference type="ARBA" id="ARBA00022801"/>
    </source>
</evidence>
<dbReference type="PANTHER" id="PTHR31302">
    <property type="entry name" value="TRANSMEMBRANE PROTEIN WITH METALLOPHOSPHOESTERASE DOMAIN-RELATED"/>
    <property type="match status" value="1"/>
</dbReference>
<feature type="domain" description="Calcineurin-like phosphoesterase" evidence="4">
    <location>
        <begin position="147"/>
        <end position="312"/>
    </location>
</feature>
<dbReference type="STRING" id="360411.AC812_15140"/>
<feature type="transmembrane region" description="Helical" evidence="3">
    <location>
        <begin position="57"/>
        <end position="78"/>
    </location>
</feature>
<sequence>MIEARDFTNRRNFPGELGNDFDVILRRYDAIQKIPPLIFGVILFGLAWLPARMEWGYALALWGFFMLDWLMLAILPAFQRSFGPPQPPVFLLALLRLPFALLPYPLNFVLQAIGSLLVFYGFWVEPHRITITHQTLQTPKLKSGSKIRILHLGDLHVERITRREKRLQELIKQLRPDMILFSGDVLNLSYNRDPLALEQAHQIMSEWQAPLGVYAVAGSPAVDLAEMLPAFYQRLPVRYLEEERLELEINQQTVHLIGLSCTHRPFVDAPRLEKLLPPTSENFTILLYHTPDLAPNAAKTAVDLQLSGHTHGGQVRLPLIGALFTASLYGRAFSSGRYQLNGLTLYITRGIGMEGAGAPRVRFLCPPEIILWEITGSGAD</sequence>
<evidence type="ECO:0000256" key="3">
    <source>
        <dbReference type="SAM" id="Phobius"/>
    </source>
</evidence>
<dbReference type="InterPro" id="IPR051158">
    <property type="entry name" value="Metallophosphoesterase_sf"/>
</dbReference>
<comment type="caution">
    <text evidence="5">The sequence shown here is derived from an EMBL/GenBank/DDBJ whole genome shotgun (WGS) entry which is preliminary data.</text>
</comment>
<dbReference type="GO" id="GO:0046872">
    <property type="term" value="F:metal ion binding"/>
    <property type="evidence" value="ECO:0007669"/>
    <property type="project" value="UniProtKB-KW"/>
</dbReference>
<evidence type="ECO:0000313" key="5">
    <source>
        <dbReference type="EMBL" id="KPL73121.1"/>
    </source>
</evidence>
<dbReference type="SUPFAM" id="SSF56300">
    <property type="entry name" value="Metallo-dependent phosphatases"/>
    <property type="match status" value="1"/>
</dbReference>
<evidence type="ECO:0000259" key="4">
    <source>
        <dbReference type="Pfam" id="PF00149"/>
    </source>
</evidence>
<keyword evidence="3" id="KW-0812">Transmembrane</keyword>
<dbReference type="GO" id="GO:0009245">
    <property type="term" value="P:lipid A biosynthetic process"/>
    <property type="evidence" value="ECO:0007669"/>
    <property type="project" value="TreeGrafter"/>
</dbReference>
<keyword evidence="6" id="KW-1185">Reference proteome</keyword>
<protein>
    <recommendedName>
        <fullName evidence="4">Calcineurin-like phosphoesterase domain-containing protein</fullName>
    </recommendedName>
</protein>
<dbReference type="AlphaFoldDB" id="A0A0P6XD22"/>
<organism evidence="5 6">
    <name type="scientific">Bellilinea caldifistulae</name>
    <dbReference type="NCBI Taxonomy" id="360411"/>
    <lineage>
        <taxon>Bacteria</taxon>
        <taxon>Bacillati</taxon>
        <taxon>Chloroflexota</taxon>
        <taxon>Anaerolineae</taxon>
        <taxon>Anaerolineales</taxon>
        <taxon>Anaerolineaceae</taxon>
        <taxon>Bellilinea</taxon>
    </lineage>
</organism>
<dbReference type="EMBL" id="LGHJ01000021">
    <property type="protein sequence ID" value="KPL73121.1"/>
    <property type="molecule type" value="Genomic_DNA"/>
</dbReference>
<keyword evidence="1" id="KW-0479">Metal-binding</keyword>
<dbReference type="Proteomes" id="UP000050514">
    <property type="component" value="Unassembled WGS sequence"/>
</dbReference>
<dbReference type="InterPro" id="IPR029052">
    <property type="entry name" value="Metallo-depent_PP-like"/>
</dbReference>
<dbReference type="PANTHER" id="PTHR31302:SF31">
    <property type="entry name" value="PHOSPHODIESTERASE YAEI"/>
    <property type="match status" value="1"/>
</dbReference>
<feature type="transmembrane region" description="Helical" evidence="3">
    <location>
        <begin position="34"/>
        <end position="51"/>
    </location>
</feature>
<reference evidence="5 6" key="1">
    <citation type="submission" date="2015-07" db="EMBL/GenBank/DDBJ databases">
        <title>Draft genome of Bellilinea caldifistulae DSM 17877.</title>
        <authorList>
            <person name="Hemp J."/>
            <person name="Ward L.M."/>
            <person name="Pace L.A."/>
            <person name="Fischer W.W."/>
        </authorList>
    </citation>
    <scope>NUCLEOTIDE SEQUENCE [LARGE SCALE GENOMIC DNA]</scope>
    <source>
        <strain evidence="5 6">GOMI-1</strain>
    </source>
</reference>
<dbReference type="RefSeq" id="WP_061917192.1">
    <property type="nucleotide sequence ID" value="NZ_DF967971.1"/>
</dbReference>
<proteinExistence type="predicted"/>
<evidence type="ECO:0000256" key="1">
    <source>
        <dbReference type="ARBA" id="ARBA00022723"/>
    </source>
</evidence>
<keyword evidence="3" id="KW-1133">Transmembrane helix</keyword>
<keyword evidence="2" id="KW-0378">Hydrolase</keyword>
<accession>A0A0P6XD22</accession>
<keyword evidence="3" id="KW-0472">Membrane</keyword>